<keyword evidence="1" id="KW-1133">Transmembrane helix</keyword>
<evidence type="ECO:0000256" key="1">
    <source>
        <dbReference type="SAM" id="Phobius"/>
    </source>
</evidence>
<reference evidence="2" key="1">
    <citation type="submission" date="2018-02" db="EMBL/GenBank/DDBJ databases">
        <title>Rhizophora mucronata_Transcriptome.</title>
        <authorList>
            <person name="Meera S.P."/>
            <person name="Sreeshan A."/>
            <person name="Augustine A."/>
        </authorList>
    </citation>
    <scope>NUCLEOTIDE SEQUENCE</scope>
    <source>
        <tissue evidence="2">Leaf</tissue>
    </source>
</reference>
<sequence>MCPIFLGKNTLHLLFTLIFIRNMLVILFAICFSFLYRNQCVLP</sequence>
<proteinExistence type="predicted"/>
<keyword evidence="1" id="KW-0472">Membrane</keyword>
<accession>A0A2P2NKP9</accession>
<evidence type="ECO:0000313" key="2">
    <source>
        <dbReference type="EMBL" id="MBX43014.1"/>
    </source>
</evidence>
<dbReference type="EMBL" id="GGEC01062530">
    <property type="protein sequence ID" value="MBX43014.1"/>
    <property type="molecule type" value="Transcribed_RNA"/>
</dbReference>
<keyword evidence="1" id="KW-0812">Transmembrane</keyword>
<organism evidence="2">
    <name type="scientific">Rhizophora mucronata</name>
    <name type="common">Asiatic mangrove</name>
    <dbReference type="NCBI Taxonomy" id="61149"/>
    <lineage>
        <taxon>Eukaryota</taxon>
        <taxon>Viridiplantae</taxon>
        <taxon>Streptophyta</taxon>
        <taxon>Embryophyta</taxon>
        <taxon>Tracheophyta</taxon>
        <taxon>Spermatophyta</taxon>
        <taxon>Magnoliopsida</taxon>
        <taxon>eudicotyledons</taxon>
        <taxon>Gunneridae</taxon>
        <taxon>Pentapetalae</taxon>
        <taxon>rosids</taxon>
        <taxon>fabids</taxon>
        <taxon>Malpighiales</taxon>
        <taxon>Rhizophoraceae</taxon>
        <taxon>Rhizophora</taxon>
    </lineage>
</organism>
<dbReference type="AlphaFoldDB" id="A0A2P2NKP9"/>
<protein>
    <submittedName>
        <fullName evidence="2">Uncharacterized protein</fullName>
    </submittedName>
</protein>
<feature type="transmembrane region" description="Helical" evidence="1">
    <location>
        <begin position="12"/>
        <end position="36"/>
    </location>
</feature>
<name>A0A2P2NKP9_RHIMU</name>